<reference evidence="4 5" key="1">
    <citation type="submission" date="2019-02" db="EMBL/GenBank/DDBJ databases">
        <title>Kribbella capetownensis sp. nov. and Kribbella speibonae sp. nov., isolated from soil.</title>
        <authorList>
            <person name="Curtis S.M."/>
            <person name="Norton I."/>
            <person name="Everest G.J."/>
            <person name="Meyers P.R."/>
        </authorList>
    </citation>
    <scope>NUCLEOTIDE SEQUENCE [LARGE SCALE GENOMIC DNA]</scope>
    <source>
        <strain evidence="4 5">DSM 27082</strain>
    </source>
</reference>
<keyword evidence="5" id="KW-1185">Reference proteome</keyword>
<dbReference type="PANTHER" id="PTHR44942">
    <property type="entry name" value="METHYLTRANSF_11 DOMAIN-CONTAINING PROTEIN"/>
    <property type="match status" value="1"/>
</dbReference>
<protein>
    <submittedName>
        <fullName evidence="4">Class I SAM-dependent methyltransferase</fullName>
    </submittedName>
</protein>
<dbReference type="InterPro" id="IPR041698">
    <property type="entry name" value="Methyltransf_25"/>
</dbReference>
<evidence type="ECO:0000256" key="1">
    <source>
        <dbReference type="ARBA" id="ARBA00022603"/>
    </source>
</evidence>
<feature type="domain" description="Methyltransferase" evidence="3">
    <location>
        <begin position="41"/>
        <end position="134"/>
    </location>
</feature>
<dbReference type="Pfam" id="PF13649">
    <property type="entry name" value="Methyltransf_25"/>
    <property type="match status" value="1"/>
</dbReference>
<organism evidence="4 5">
    <name type="scientific">Kribbella sindirgiensis</name>
    <dbReference type="NCBI Taxonomy" id="1124744"/>
    <lineage>
        <taxon>Bacteria</taxon>
        <taxon>Bacillati</taxon>
        <taxon>Actinomycetota</taxon>
        <taxon>Actinomycetes</taxon>
        <taxon>Propionibacteriales</taxon>
        <taxon>Kribbellaceae</taxon>
        <taxon>Kribbella</taxon>
    </lineage>
</organism>
<dbReference type="OrthoDB" id="9797252at2"/>
<evidence type="ECO:0000259" key="3">
    <source>
        <dbReference type="Pfam" id="PF13649"/>
    </source>
</evidence>
<dbReference type="Gene3D" id="3.40.50.150">
    <property type="entry name" value="Vaccinia Virus protein VP39"/>
    <property type="match status" value="1"/>
</dbReference>
<dbReference type="RefSeq" id="WP_131296920.1">
    <property type="nucleotide sequence ID" value="NZ_SJKA01000035.1"/>
</dbReference>
<dbReference type="Proteomes" id="UP000292695">
    <property type="component" value="Unassembled WGS sequence"/>
</dbReference>
<dbReference type="InterPro" id="IPR029063">
    <property type="entry name" value="SAM-dependent_MTases_sf"/>
</dbReference>
<dbReference type="GO" id="GO:0032259">
    <property type="term" value="P:methylation"/>
    <property type="evidence" value="ECO:0007669"/>
    <property type="project" value="UniProtKB-KW"/>
</dbReference>
<accession>A0A4R0HU59</accession>
<keyword evidence="2 4" id="KW-0808">Transferase</keyword>
<evidence type="ECO:0000313" key="4">
    <source>
        <dbReference type="EMBL" id="TCC15305.1"/>
    </source>
</evidence>
<dbReference type="PANTHER" id="PTHR44942:SF4">
    <property type="entry name" value="METHYLTRANSFERASE TYPE 11 DOMAIN-CONTAINING PROTEIN"/>
    <property type="match status" value="1"/>
</dbReference>
<dbReference type="InterPro" id="IPR051052">
    <property type="entry name" value="Diverse_substrate_MTase"/>
</dbReference>
<name>A0A4R0HU59_9ACTN</name>
<comment type="caution">
    <text evidence="4">The sequence shown here is derived from an EMBL/GenBank/DDBJ whole genome shotgun (WGS) entry which is preliminary data.</text>
</comment>
<dbReference type="EMBL" id="SJKA01000035">
    <property type="protein sequence ID" value="TCC15305.1"/>
    <property type="molecule type" value="Genomic_DNA"/>
</dbReference>
<keyword evidence="1 4" id="KW-0489">Methyltransferase</keyword>
<proteinExistence type="predicted"/>
<dbReference type="CDD" id="cd02440">
    <property type="entry name" value="AdoMet_MTases"/>
    <property type="match status" value="1"/>
</dbReference>
<evidence type="ECO:0000256" key="2">
    <source>
        <dbReference type="ARBA" id="ARBA00022679"/>
    </source>
</evidence>
<gene>
    <name evidence="4" type="ORF">E0H50_42140</name>
</gene>
<dbReference type="AlphaFoldDB" id="A0A4R0HU59"/>
<dbReference type="SUPFAM" id="SSF53335">
    <property type="entry name" value="S-adenosyl-L-methionine-dependent methyltransferases"/>
    <property type="match status" value="1"/>
</dbReference>
<evidence type="ECO:0000313" key="5">
    <source>
        <dbReference type="Proteomes" id="UP000292695"/>
    </source>
</evidence>
<sequence>MTALGFGGEVAELYQRYRRGYPDETIDALTQAFRLGADDVVLDVGCGTGQLTLPLARSLRAVIGLDPEADMLVQARAVVGDQRNVMWALGSDRDVPAIAQLVGPLAAVTVAQALHWMDHDDLFRTVRPLLRAGGGIAVVTNGVPLWLQDTTWSSALREFLQQWLGTSLAAACGTDERSQEVYRLSLAAAGYVVGDTRVRYSAPLTFVELLGGVLSAMPVEQLPIGRAREEFAARLRDAVGPGPFTEDVDVRLLIGLRD</sequence>
<dbReference type="GO" id="GO:0008168">
    <property type="term" value="F:methyltransferase activity"/>
    <property type="evidence" value="ECO:0007669"/>
    <property type="project" value="UniProtKB-KW"/>
</dbReference>